<protein>
    <submittedName>
        <fullName evidence="1">Uncharacterized protein</fullName>
    </submittedName>
</protein>
<dbReference type="Gene3D" id="3.40.5.100">
    <property type="match status" value="1"/>
</dbReference>
<organism evidence="1">
    <name type="scientific">hydrothermal vent metagenome</name>
    <dbReference type="NCBI Taxonomy" id="652676"/>
    <lineage>
        <taxon>unclassified sequences</taxon>
        <taxon>metagenomes</taxon>
        <taxon>ecological metagenomes</taxon>
    </lineage>
</organism>
<accession>A0A3B0T1X8</accession>
<name>A0A3B0T1X8_9ZZZZ</name>
<dbReference type="EMBL" id="UOEN01000057">
    <property type="protein sequence ID" value="VAW11938.1"/>
    <property type="molecule type" value="Genomic_DNA"/>
</dbReference>
<evidence type="ECO:0000313" key="1">
    <source>
        <dbReference type="EMBL" id="VAW11938.1"/>
    </source>
</evidence>
<feature type="non-terminal residue" evidence="1">
    <location>
        <position position="1"/>
    </location>
</feature>
<gene>
    <name evidence="1" type="ORF">MNBD_BACTEROID05-1141</name>
</gene>
<reference evidence="1" key="1">
    <citation type="submission" date="2018-06" db="EMBL/GenBank/DDBJ databases">
        <authorList>
            <person name="Zhirakovskaya E."/>
        </authorList>
    </citation>
    <scope>NUCLEOTIDE SEQUENCE</scope>
</reference>
<sequence>FVLDNHHLLEKEKPFLVCSNTASMLKDTRLAKHFQMDGDLSVHYGLFEGCGETPASKESKSSCC</sequence>
<dbReference type="AlphaFoldDB" id="A0A3B0T1X8"/>
<proteinExistence type="predicted"/>